<dbReference type="CDD" id="cd02440">
    <property type="entry name" value="AdoMet_MTases"/>
    <property type="match status" value="1"/>
</dbReference>
<evidence type="ECO:0000256" key="1">
    <source>
        <dbReference type="SAM" id="MobiDB-lite"/>
    </source>
</evidence>
<dbReference type="InterPro" id="IPR053173">
    <property type="entry name" value="SAM-binding_MTase"/>
</dbReference>
<dbReference type="SUPFAM" id="SSF46785">
    <property type="entry name" value="Winged helix' DNA-binding domain"/>
    <property type="match status" value="1"/>
</dbReference>
<proteinExistence type="predicted"/>
<dbReference type="InterPro" id="IPR041698">
    <property type="entry name" value="Methyltransf_25"/>
</dbReference>
<protein>
    <submittedName>
        <fullName evidence="4">Transcriptional regulator</fullName>
    </submittedName>
</protein>
<feature type="region of interest" description="Disordered" evidence="1">
    <location>
        <begin position="1"/>
        <end position="21"/>
    </location>
</feature>
<dbReference type="EMBL" id="BSDP01000001">
    <property type="protein sequence ID" value="GLI27522.1"/>
    <property type="molecule type" value="Genomic_DNA"/>
</dbReference>
<gene>
    <name evidence="4" type="ORF">ARHIZOSPH14_17640</name>
</gene>
<dbReference type="InterPro" id="IPR029063">
    <property type="entry name" value="SAM-dependent_MTases_sf"/>
</dbReference>
<dbReference type="InterPro" id="IPR036390">
    <property type="entry name" value="WH_DNA-bd_sf"/>
</dbReference>
<evidence type="ECO:0000313" key="4">
    <source>
        <dbReference type="EMBL" id="GLI27522.1"/>
    </source>
</evidence>
<organism evidence="4 5">
    <name type="scientific">Agromyces rhizosphaerae</name>
    <dbReference type="NCBI Taxonomy" id="88374"/>
    <lineage>
        <taxon>Bacteria</taxon>
        <taxon>Bacillati</taxon>
        <taxon>Actinomycetota</taxon>
        <taxon>Actinomycetes</taxon>
        <taxon>Micrococcales</taxon>
        <taxon>Microbacteriaceae</taxon>
        <taxon>Agromyces</taxon>
    </lineage>
</organism>
<dbReference type="Pfam" id="PF21320">
    <property type="entry name" value="WHD_Rv2258c"/>
    <property type="match status" value="1"/>
</dbReference>
<dbReference type="Gene3D" id="1.10.10.10">
    <property type="entry name" value="Winged helix-like DNA-binding domain superfamily/Winged helix DNA-binding domain"/>
    <property type="match status" value="1"/>
</dbReference>
<dbReference type="InterPro" id="IPR036388">
    <property type="entry name" value="WH-like_DNA-bd_sf"/>
</dbReference>
<accession>A0A9W6CW00</accession>
<feature type="domain" description="S-adenosylmethionine-dependent methyltransferase Rv2258c-like winged HTH" evidence="3">
    <location>
        <begin position="46"/>
        <end position="121"/>
    </location>
</feature>
<feature type="compositionally biased region" description="Basic and acidic residues" evidence="1">
    <location>
        <begin position="1"/>
        <end position="10"/>
    </location>
</feature>
<evidence type="ECO:0000313" key="5">
    <source>
        <dbReference type="Proteomes" id="UP001144396"/>
    </source>
</evidence>
<dbReference type="PANTHER" id="PTHR45128">
    <property type="entry name" value="METHYLTRANSFERASE TYPE 11"/>
    <property type="match status" value="1"/>
</dbReference>
<dbReference type="InterPro" id="IPR048711">
    <property type="entry name" value="WHD_Rv2258c"/>
</dbReference>
<dbReference type="Proteomes" id="UP001144396">
    <property type="component" value="Unassembled WGS sequence"/>
</dbReference>
<dbReference type="Pfam" id="PF13649">
    <property type="entry name" value="Methyltransf_25"/>
    <property type="match status" value="1"/>
</dbReference>
<name>A0A9W6CW00_9MICO</name>
<evidence type="ECO:0000259" key="2">
    <source>
        <dbReference type="Pfam" id="PF13649"/>
    </source>
</evidence>
<feature type="domain" description="Methyltransferase" evidence="2">
    <location>
        <begin position="201"/>
        <end position="296"/>
    </location>
</feature>
<dbReference type="Gene3D" id="3.40.50.150">
    <property type="entry name" value="Vaccinia Virus protein VP39"/>
    <property type="match status" value="1"/>
</dbReference>
<sequence>MTITEHEARVAPEPIDTESTADTVDDAAVDAFGERMFASILGAVETMAVHVGGRLGWYDALSGGAALAAPELAARTDTDARYAREWLEQQASVGILTVDDPAAPADERRYSLPAHAEPVLTDRRNLAYIAPLARMFAAASQAMPGILDAYRTGGGVSWQQFGADARESQAEGNRPWFDAMPAVLADVPHVHEALSRPDARIADVGMGLGWSSIALASAYPQLRVEGFDVDTASVVAAGENAREAGVADRVRFQATDAAELAEHGPFDAIFAFECIHDLPHPVEVLRAMRDAVRPGGSVVIMDEAVADAFAPNAGDLDRLMYGFSLFVCLPDGRSHGSSAATGTVMRPDTLRGYAREAGWSDVRVIVPEFGFWRFYELI</sequence>
<keyword evidence="5" id="KW-1185">Reference proteome</keyword>
<evidence type="ECO:0000259" key="3">
    <source>
        <dbReference type="Pfam" id="PF21320"/>
    </source>
</evidence>
<comment type="caution">
    <text evidence="4">The sequence shown here is derived from an EMBL/GenBank/DDBJ whole genome shotgun (WGS) entry which is preliminary data.</text>
</comment>
<dbReference type="SUPFAM" id="SSF53335">
    <property type="entry name" value="S-adenosyl-L-methionine-dependent methyltransferases"/>
    <property type="match status" value="1"/>
</dbReference>
<dbReference type="RefSeq" id="WP_281884125.1">
    <property type="nucleotide sequence ID" value="NZ_BSDP01000001.1"/>
</dbReference>
<reference evidence="4" key="1">
    <citation type="submission" date="2022-12" db="EMBL/GenBank/DDBJ databases">
        <title>Reference genome sequencing for broad-spectrum identification of bacterial and archaeal isolates by mass spectrometry.</title>
        <authorList>
            <person name="Sekiguchi Y."/>
            <person name="Tourlousse D.M."/>
        </authorList>
    </citation>
    <scope>NUCLEOTIDE SEQUENCE</scope>
    <source>
        <strain evidence="4">14</strain>
    </source>
</reference>
<dbReference type="AlphaFoldDB" id="A0A9W6CW00"/>